<dbReference type="UniPathway" id="UPA00219"/>
<evidence type="ECO:0000256" key="3">
    <source>
        <dbReference type="ARBA" id="ARBA00013025"/>
    </source>
</evidence>
<dbReference type="AlphaFoldDB" id="A0A3S6K1D5"/>
<dbReference type="PROSITE" id="PS01012">
    <property type="entry name" value="FOLYLPOLYGLU_SYNT_2"/>
    <property type="match status" value="1"/>
</dbReference>
<dbReference type="PIRSF" id="PIRSF001563">
    <property type="entry name" value="Folylpolyglu_synth"/>
    <property type="match status" value="1"/>
</dbReference>
<keyword evidence="5" id="KW-0479">Metal-binding</keyword>
<name>A0A3S6K1D5_STRSU</name>
<dbReference type="InterPro" id="IPR001645">
    <property type="entry name" value="Folylpolyglutamate_synth"/>
</dbReference>
<evidence type="ECO:0000256" key="4">
    <source>
        <dbReference type="ARBA" id="ARBA00022598"/>
    </source>
</evidence>
<dbReference type="PANTHER" id="PTHR11136">
    <property type="entry name" value="FOLYLPOLYGLUTAMATE SYNTHASE-RELATED"/>
    <property type="match status" value="1"/>
</dbReference>
<dbReference type="FunFam" id="3.40.1190.10:FF:000011">
    <property type="entry name" value="Folylpolyglutamate synthase/dihydrofolate synthase"/>
    <property type="match status" value="1"/>
</dbReference>
<evidence type="ECO:0000256" key="10">
    <source>
        <dbReference type="PIRNR" id="PIRNR001563"/>
    </source>
</evidence>
<dbReference type="SUPFAM" id="SSF53244">
    <property type="entry name" value="MurD-like peptide ligases, peptide-binding domain"/>
    <property type="match status" value="1"/>
</dbReference>
<gene>
    <name evidence="11" type="ORF">A7J08_00935</name>
</gene>
<dbReference type="SUPFAM" id="SSF53623">
    <property type="entry name" value="MurD-like peptide ligases, catalytic domain"/>
    <property type="match status" value="1"/>
</dbReference>
<keyword evidence="4 10" id="KW-0436">Ligase</keyword>
<dbReference type="GO" id="GO:0005524">
    <property type="term" value="F:ATP binding"/>
    <property type="evidence" value="ECO:0007669"/>
    <property type="project" value="UniProtKB-KW"/>
</dbReference>
<evidence type="ECO:0000256" key="8">
    <source>
        <dbReference type="ARBA" id="ARBA00022842"/>
    </source>
</evidence>
<accession>A0A3S6K1D5</accession>
<dbReference type="InterPro" id="IPR036615">
    <property type="entry name" value="Mur_ligase_C_dom_sf"/>
</dbReference>
<evidence type="ECO:0000313" key="11">
    <source>
        <dbReference type="EMBL" id="ASW48927.2"/>
    </source>
</evidence>
<comment type="similarity">
    <text evidence="2 10">Belongs to the folylpolyglutamate synthase family.</text>
</comment>
<protein>
    <recommendedName>
        <fullName evidence="3">tetrahydrofolate synthase</fullName>
        <ecNumber evidence="3">6.3.2.17</ecNumber>
    </recommendedName>
</protein>
<comment type="cofactor">
    <cofactor evidence="1">
        <name>Mg(2+)</name>
        <dbReference type="ChEBI" id="CHEBI:18420"/>
    </cofactor>
</comment>
<proteinExistence type="inferred from homology"/>
<evidence type="ECO:0000256" key="9">
    <source>
        <dbReference type="ARBA" id="ARBA00047493"/>
    </source>
</evidence>
<evidence type="ECO:0000256" key="6">
    <source>
        <dbReference type="ARBA" id="ARBA00022741"/>
    </source>
</evidence>
<evidence type="ECO:0000256" key="7">
    <source>
        <dbReference type="ARBA" id="ARBA00022840"/>
    </source>
</evidence>
<keyword evidence="8" id="KW-0460">Magnesium</keyword>
<reference evidence="11" key="1">
    <citation type="journal article" date="2021" name="Front. Microbiol.">
        <title>Comparative Virulence and Genomic Analysis of Streptococcus suis Isolates.</title>
        <authorList>
            <person name="Nicholson T.L."/>
            <person name="Waack U."/>
            <person name="Anderson T.K."/>
            <person name="Bayles D.O."/>
            <person name="Zaia S.R."/>
            <person name="Goertz I."/>
            <person name="Eppinger M."/>
            <person name="Hau S.J."/>
            <person name="Brockmeier S.L."/>
            <person name="Shore S.M."/>
        </authorList>
    </citation>
    <scope>NUCLEOTIDE SEQUENCE</scope>
    <source>
        <strain evidence="11">SRD478</strain>
    </source>
</reference>
<dbReference type="Gene3D" id="3.40.1190.10">
    <property type="entry name" value="Mur-like, catalytic domain"/>
    <property type="match status" value="1"/>
</dbReference>
<sequence length="69" mass="8297">MQWFTALLSARTQCSYSRRHQIQAKISFVMWQHPIHIHLTQTIYSVQISLLVYFIIPRSVWPIAKIYYS</sequence>
<keyword evidence="6 10" id="KW-0547">Nucleotide-binding</keyword>
<dbReference type="PANTHER" id="PTHR11136:SF0">
    <property type="entry name" value="DIHYDROFOLATE SYNTHETASE-RELATED"/>
    <property type="match status" value="1"/>
</dbReference>
<keyword evidence="7 10" id="KW-0067">ATP-binding</keyword>
<dbReference type="EC" id="6.3.2.17" evidence="3"/>
<evidence type="ECO:0000256" key="5">
    <source>
        <dbReference type="ARBA" id="ARBA00022723"/>
    </source>
</evidence>
<organism evidence="11">
    <name type="scientific">Streptococcus suis</name>
    <dbReference type="NCBI Taxonomy" id="1307"/>
    <lineage>
        <taxon>Bacteria</taxon>
        <taxon>Bacillati</taxon>
        <taxon>Bacillota</taxon>
        <taxon>Bacilli</taxon>
        <taxon>Lactobacillales</taxon>
        <taxon>Streptococcaceae</taxon>
        <taxon>Streptococcus</taxon>
    </lineage>
</organism>
<dbReference type="InterPro" id="IPR036565">
    <property type="entry name" value="Mur-like_cat_sf"/>
</dbReference>
<dbReference type="GO" id="GO:0009252">
    <property type="term" value="P:peptidoglycan biosynthetic process"/>
    <property type="evidence" value="ECO:0007669"/>
    <property type="project" value="UniProtKB-UniPathway"/>
</dbReference>
<dbReference type="NCBIfam" id="TIGR01499">
    <property type="entry name" value="folC"/>
    <property type="match status" value="1"/>
</dbReference>
<comment type="catalytic activity">
    <reaction evidence="9">
        <text>(6S)-5,6,7,8-tetrahydrofolyl-(gamma-L-Glu)(n) + L-glutamate + ATP = (6S)-5,6,7,8-tetrahydrofolyl-(gamma-L-Glu)(n+1) + ADP + phosphate + H(+)</text>
        <dbReference type="Rhea" id="RHEA:10580"/>
        <dbReference type="Rhea" id="RHEA-COMP:14738"/>
        <dbReference type="Rhea" id="RHEA-COMP:14740"/>
        <dbReference type="ChEBI" id="CHEBI:15378"/>
        <dbReference type="ChEBI" id="CHEBI:29985"/>
        <dbReference type="ChEBI" id="CHEBI:30616"/>
        <dbReference type="ChEBI" id="CHEBI:43474"/>
        <dbReference type="ChEBI" id="CHEBI:141005"/>
        <dbReference type="ChEBI" id="CHEBI:456216"/>
        <dbReference type="EC" id="6.3.2.17"/>
    </reaction>
</comment>
<dbReference type="GO" id="GO:0004326">
    <property type="term" value="F:tetrahydrofolylpolyglutamate synthase activity"/>
    <property type="evidence" value="ECO:0007669"/>
    <property type="project" value="UniProtKB-EC"/>
</dbReference>
<dbReference type="InterPro" id="IPR018109">
    <property type="entry name" value="Folylpolyglutamate_synth_CS"/>
</dbReference>
<evidence type="ECO:0000256" key="2">
    <source>
        <dbReference type="ARBA" id="ARBA00008276"/>
    </source>
</evidence>
<dbReference type="Proteomes" id="UP000323128">
    <property type="component" value="Chromosome"/>
</dbReference>
<evidence type="ECO:0000256" key="1">
    <source>
        <dbReference type="ARBA" id="ARBA00001946"/>
    </source>
</evidence>
<dbReference type="GO" id="GO:0046872">
    <property type="term" value="F:metal ion binding"/>
    <property type="evidence" value="ECO:0007669"/>
    <property type="project" value="UniProtKB-KW"/>
</dbReference>
<dbReference type="EMBL" id="CP030010">
    <property type="protein sequence ID" value="ASW48927.2"/>
    <property type="molecule type" value="Genomic_DNA"/>
</dbReference>
<dbReference type="GO" id="GO:0008841">
    <property type="term" value="F:dihydrofolate synthase activity"/>
    <property type="evidence" value="ECO:0007669"/>
    <property type="project" value="TreeGrafter"/>
</dbReference>
<dbReference type="GO" id="GO:0005737">
    <property type="term" value="C:cytoplasm"/>
    <property type="evidence" value="ECO:0007669"/>
    <property type="project" value="TreeGrafter"/>
</dbReference>
<dbReference type="RefSeq" id="WP_053867489.1">
    <property type="nucleotide sequence ID" value="NZ_CP030010.1"/>
</dbReference>
<dbReference type="Gene3D" id="3.90.190.20">
    <property type="entry name" value="Mur ligase, C-terminal domain"/>
    <property type="match status" value="1"/>
</dbReference>